<feature type="compositionally biased region" description="Basic and acidic residues" evidence="2">
    <location>
        <begin position="358"/>
        <end position="369"/>
    </location>
</feature>
<proteinExistence type="predicted"/>
<keyword evidence="1" id="KW-0175">Coiled coil</keyword>
<feature type="chain" id="PRO_5035744349" evidence="3">
    <location>
        <begin position="21"/>
        <end position="432"/>
    </location>
</feature>
<feature type="compositionally biased region" description="Basic and acidic residues" evidence="2">
    <location>
        <begin position="419"/>
        <end position="432"/>
    </location>
</feature>
<feature type="coiled-coil region" evidence="1">
    <location>
        <begin position="56"/>
        <end position="108"/>
    </location>
</feature>
<sequence length="432" mass="49828">MLSAVAAVLACLCVARSSQAEPYNLRAYTKTPKDINSILSSIEERLRILDTISETQEKQARRLDFIQDKIDRVENTLTLKLERAQLGAEKLEHRLHMLQTNVQIAIKESSEKLEKSQMKIADLTYNLTQHIVIHKKLLEKLNGAYADTWHRSLVLESLMRDGLSVVNVTRRELADGLRTLARRQRDARVNSNDLDIMFTKRFNENTNKIDQKMQELLDAQKSFIDSCQQVQRDDPQPVADVLEKLIESLLKMKTSTFHELHRIQDNINRHDNKVAKVLNSQTDVTCRRLESAFRNTSHTILKENELRQLTEKFISLTDRADDALQRLEAQMRIGPEEPLPVSDISAEAIKLMQKLVHDRESDRESKEYYDSEDDTGYFHDGDGGGDIIGEDKAILSGVFRRKTRTTTVRPMHRRHLHKHPYDRGPSIRDTSN</sequence>
<dbReference type="OrthoDB" id="5599753at2759"/>
<feature type="signal peptide" evidence="3">
    <location>
        <begin position="1"/>
        <end position="20"/>
    </location>
</feature>
<dbReference type="Proteomes" id="UP000494256">
    <property type="component" value="Unassembled WGS sequence"/>
</dbReference>
<evidence type="ECO:0000313" key="5">
    <source>
        <dbReference type="Proteomes" id="UP000494256"/>
    </source>
</evidence>
<organism evidence="4 5">
    <name type="scientific">Arctia plantaginis</name>
    <name type="common">Wood tiger moth</name>
    <name type="synonym">Phalaena plantaginis</name>
    <dbReference type="NCBI Taxonomy" id="874455"/>
    <lineage>
        <taxon>Eukaryota</taxon>
        <taxon>Metazoa</taxon>
        <taxon>Ecdysozoa</taxon>
        <taxon>Arthropoda</taxon>
        <taxon>Hexapoda</taxon>
        <taxon>Insecta</taxon>
        <taxon>Pterygota</taxon>
        <taxon>Neoptera</taxon>
        <taxon>Endopterygota</taxon>
        <taxon>Lepidoptera</taxon>
        <taxon>Glossata</taxon>
        <taxon>Ditrysia</taxon>
        <taxon>Noctuoidea</taxon>
        <taxon>Erebidae</taxon>
        <taxon>Arctiinae</taxon>
        <taxon>Arctia</taxon>
    </lineage>
</organism>
<evidence type="ECO:0000256" key="2">
    <source>
        <dbReference type="SAM" id="MobiDB-lite"/>
    </source>
</evidence>
<reference evidence="4 5" key="1">
    <citation type="submission" date="2020-04" db="EMBL/GenBank/DDBJ databases">
        <authorList>
            <person name="Wallbank WR R."/>
            <person name="Pardo Diaz C."/>
            <person name="Kozak K."/>
            <person name="Martin S."/>
            <person name="Jiggins C."/>
            <person name="Moest M."/>
            <person name="Warren A I."/>
            <person name="Byers J.R.P. K."/>
            <person name="Montejo-Kovacevich G."/>
            <person name="Yen C E."/>
        </authorList>
    </citation>
    <scope>NUCLEOTIDE SEQUENCE [LARGE SCALE GENOMIC DNA]</scope>
</reference>
<feature type="compositionally biased region" description="Basic residues" evidence="2">
    <location>
        <begin position="407"/>
        <end position="418"/>
    </location>
</feature>
<comment type="caution">
    <text evidence="4">The sequence shown here is derived from an EMBL/GenBank/DDBJ whole genome shotgun (WGS) entry which is preliminary data.</text>
</comment>
<feature type="region of interest" description="Disordered" evidence="2">
    <location>
        <begin position="358"/>
        <end position="380"/>
    </location>
</feature>
<dbReference type="AlphaFoldDB" id="A0A8S1AFT9"/>
<feature type="region of interest" description="Disordered" evidence="2">
    <location>
        <begin position="407"/>
        <end position="432"/>
    </location>
</feature>
<name>A0A8S1AFT9_ARCPL</name>
<dbReference type="EMBL" id="CADEBD010000314">
    <property type="protein sequence ID" value="CAB3243936.1"/>
    <property type="molecule type" value="Genomic_DNA"/>
</dbReference>
<protein>
    <submittedName>
        <fullName evidence="4">Uncharacterized protein</fullName>
    </submittedName>
</protein>
<keyword evidence="3" id="KW-0732">Signal</keyword>
<evidence type="ECO:0000256" key="1">
    <source>
        <dbReference type="SAM" id="Coils"/>
    </source>
</evidence>
<gene>
    <name evidence="4" type="ORF">APLA_LOCUS10590</name>
</gene>
<evidence type="ECO:0000256" key="3">
    <source>
        <dbReference type="SAM" id="SignalP"/>
    </source>
</evidence>
<evidence type="ECO:0000313" key="4">
    <source>
        <dbReference type="EMBL" id="CAB3243936.1"/>
    </source>
</evidence>
<accession>A0A8S1AFT9</accession>